<evidence type="ECO:0000256" key="1">
    <source>
        <dbReference type="ARBA" id="ARBA00022475"/>
    </source>
</evidence>
<evidence type="ECO:0000256" key="7">
    <source>
        <dbReference type="ARBA" id="ARBA00023136"/>
    </source>
</evidence>
<keyword evidence="7 10" id="KW-0472">Membrane</keyword>
<name>A0ABQ5YRR9_9BURK</name>
<comment type="caution">
    <text evidence="10">Lacks conserved residue(s) required for the propagation of feature annotation.</text>
</comment>
<keyword evidence="8 10" id="KW-0131">Cell cycle</keyword>
<dbReference type="EMBL" id="BSOJ01000012">
    <property type="protein sequence ID" value="GLR26070.1"/>
    <property type="molecule type" value="Genomic_DNA"/>
</dbReference>
<feature type="domain" description="Glycosyl transferase family 28 C-terminal" evidence="12">
    <location>
        <begin position="183"/>
        <end position="338"/>
    </location>
</feature>
<dbReference type="Gene3D" id="3.40.50.2000">
    <property type="entry name" value="Glycogen Phosphorylase B"/>
    <property type="match status" value="2"/>
</dbReference>
<dbReference type="Pfam" id="PF03033">
    <property type="entry name" value="Glyco_transf_28"/>
    <property type="match status" value="1"/>
</dbReference>
<dbReference type="HAMAP" id="MF_00033">
    <property type="entry name" value="MurG"/>
    <property type="match status" value="1"/>
</dbReference>
<evidence type="ECO:0000256" key="4">
    <source>
        <dbReference type="ARBA" id="ARBA00022679"/>
    </source>
</evidence>
<keyword evidence="14" id="KW-1185">Reference proteome</keyword>
<protein>
    <recommendedName>
        <fullName evidence="10">UDP-N-acetylglucosamine--N-acetylmuramyl-(pentapeptide) pyrophosphoryl-undecaprenol N-acetylglucosamine transferase</fullName>
        <ecNumber evidence="10">2.4.1.227</ecNumber>
    </recommendedName>
    <alternativeName>
        <fullName evidence="10">Undecaprenyl-PP-MurNAc-pentapeptide-UDPGlcNAc GlcNAc transferase</fullName>
    </alternativeName>
</protein>
<keyword evidence="2 10" id="KW-0132">Cell division</keyword>
<evidence type="ECO:0000256" key="2">
    <source>
        <dbReference type="ARBA" id="ARBA00022618"/>
    </source>
</evidence>
<feature type="binding site" evidence="10">
    <location>
        <position position="189"/>
    </location>
    <ligand>
        <name>UDP-N-acetyl-alpha-D-glucosamine</name>
        <dbReference type="ChEBI" id="CHEBI:57705"/>
    </ligand>
</feature>
<dbReference type="PANTHER" id="PTHR21015">
    <property type="entry name" value="UDP-N-ACETYLGLUCOSAMINE--N-ACETYLMURAMYL-(PENTAPEPTIDE) PYROPHOSPHORYL-UNDECAPRENOL N-ACETYLGLUCOSAMINE TRANSFERASE 1"/>
    <property type="match status" value="1"/>
</dbReference>
<dbReference type="Proteomes" id="UP001156664">
    <property type="component" value="Unassembled WGS sequence"/>
</dbReference>
<comment type="pathway">
    <text evidence="10">Cell wall biogenesis; peptidoglycan biosynthesis.</text>
</comment>
<keyword evidence="4 10" id="KW-0808">Transferase</keyword>
<accession>A0ABQ5YRR9</accession>
<comment type="subcellular location">
    <subcellularLocation>
        <location evidence="10">Cell membrane</location>
        <topology evidence="10">Peripheral membrane protein</topology>
        <orientation evidence="10">Cytoplasmic side</orientation>
    </subcellularLocation>
</comment>
<evidence type="ECO:0000313" key="14">
    <source>
        <dbReference type="Proteomes" id="UP001156664"/>
    </source>
</evidence>
<feature type="binding site" evidence="10">
    <location>
        <position position="161"/>
    </location>
    <ligand>
        <name>UDP-N-acetyl-alpha-D-glucosamine</name>
        <dbReference type="ChEBI" id="CHEBI:57705"/>
    </ligand>
</feature>
<keyword evidence="5 10" id="KW-0133">Cell shape</keyword>
<keyword evidence="6 10" id="KW-0573">Peptidoglycan synthesis</keyword>
<keyword evidence="1 10" id="KW-1003">Cell membrane</keyword>
<feature type="binding site" evidence="10">
    <location>
        <position position="243"/>
    </location>
    <ligand>
        <name>UDP-N-acetyl-alpha-D-glucosamine</name>
        <dbReference type="ChEBI" id="CHEBI:57705"/>
    </ligand>
</feature>
<evidence type="ECO:0000256" key="8">
    <source>
        <dbReference type="ARBA" id="ARBA00023306"/>
    </source>
</evidence>
<evidence type="ECO:0000313" key="13">
    <source>
        <dbReference type="EMBL" id="GLR26070.1"/>
    </source>
</evidence>
<comment type="caution">
    <text evidence="13">The sequence shown here is derived from an EMBL/GenBank/DDBJ whole genome shotgun (WGS) entry which is preliminary data.</text>
</comment>
<dbReference type="RefSeq" id="WP_284280546.1">
    <property type="nucleotide sequence ID" value="NZ_BSOJ01000012.1"/>
</dbReference>
<keyword evidence="3 10" id="KW-0328">Glycosyltransferase</keyword>
<reference evidence="14" key="1">
    <citation type="journal article" date="2019" name="Int. J. Syst. Evol. Microbiol.">
        <title>The Global Catalogue of Microorganisms (GCM) 10K type strain sequencing project: providing services to taxonomists for standard genome sequencing and annotation.</title>
        <authorList>
            <consortium name="The Broad Institute Genomics Platform"/>
            <consortium name="The Broad Institute Genome Sequencing Center for Infectious Disease"/>
            <person name="Wu L."/>
            <person name="Ma J."/>
        </authorList>
    </citation>
    <scope>NUCLEOTIDE SEQUENCE [LARGE SCALE GENOMIC DNA]</scope>
    <source>
        <strain evidence="14">NBRC 105857</strain>
    </source>
</reference>
<gene>
    <name evidence="10 13" type="primary">murG</name>
    <name evidence="13" type="ORF">GCM10007875_11580</name>
</gene>
<dbReference type="InterPro" id="IPR007235">
    <property type="entry name" value="Glyco_trans_28_C"/>
</dbReference>
<comment type="similarity">
    <text evidence="10">Belongs to the glycosyltransferase 28 family. MurG subfamily.</text>
</comment>
<feature type="binding site" evidence="10">
    <location>
        <position position="125"/>
    </location>
    <ligand>
        <name>UDP-N-acetyl-alpha-D-glucosamine</name>
        <dbReference type="ChEBI" id="CHEBI:57705"/>
    </ligand>
</feature>
<dbReference type="InterPro" id="IPR006009">
    <property type="entry name" value="GlcNAc_MurG"/>
</dbReference>
<dbReference type="CDD" id="cd03785">
    <property type="entry name" value="GT28_MurG"/>
    <property type="match status" value="1"/>
</dbReference>
<evidence type="ECO:0000256" key="6">
    <source>
        <dbReference type="ARBA" id="ARBA00022984"/>
    </source>
</evidence>
<dbReference type="EC" id="2.4.1.227" evidence="10"/>
<feature type="binding site" evidence="10">
    <location>
        <begin position="13"/>
        <end position="15"/>
    </location>
    <ligand>
        <name>UDP-N-acetyl-alpha-D-glucosamine</name>
        <dbReference type="ChEBI" id="CHEBI:57705"/>
    </ligand>
</feature>
<comment type="function">
    <text evidence="10">Cell wall formation. Catalyzes the transfer of a GlcNAc subunit on undecaprenyl-pyrophosphoryl-MurNAc-pentapeptide (lipid intermediate I) to form undecaprenyl-pyrophosphoryl-MurNAc-(pentapeptide)GlcNAc (lipid intermediate II).</text>
</comment>
<organism evidence="13 14">
    <name type="scientific">Limnobacter litoralis</name>
    <dbReference type="NCBI Taxonomy" id="481366"/>
    <lineage>
        <taxon>Bacteria</taxon>
        <taxon>Pseudomonadati</taxon>
        <taxon>Pseudomonadota</taxon>
        <taxon>Betaproteobacteria</taxon>
        <taxon>Burkholderiales</taxon>
        <taxon>Burkholderiaceae</taxon>
        <taxon>Limnobacter</taxon>
    </lineage>
</organism>
<evidence type="ECO:0000256" key="10">
    <source>
        <dbReference type="HAMAP-Rule" id="MF_00033"/>
    </source>
</evidence>
<evidence type="ECO:0000256" key="9">
    <source>
        <dbReference type="ARBA" id="ARBA00023316"/>
    </source>
</evidence>
<dbReference type="InterPro" id="IPR004276">
    <property type="entry name" value="GlycoTrans_28_N"/>
</dbReference>
<dbReference type="Pfam" id="PF04101">
    <property type="entry name" value="Glyco_tran_28_C"/>
    <property type="match status" value="1"/>
</dbReference>
<evidence type="ECO:0000256" key="5">
    <source>
        <dbReference type="ARBA" id="ARBA00022960"/>
    </source>
</evidence>
<feature type="domain" description="Glycosyltransferase family 28 N-terminal" evidence="11">
    <location>
        <begin position="7"/>
        <end position="142"/>
    </location>
</feature>
<dbReference type="SUPFAM" id="SSF53756">
    <property type="entry name" value="UDP-Glycosyltransferase/glycogen phosphorylase"/>
    <property type="match status" value="1"/>
</dbReference>
<proteinExistence type="inferred from homology"/>
<dbReference type="PANTHER" id="PTHR21015:SF22">
    <property type="entry name" value="GLYCOSYLTRANSFERASE"/>
    <property type="match status" value="1"/>
</dbReference>
<evidence type="ECO:0000256" key="3">
    <source>
        <dbReference type="ARBA" id="ARBA00022676"/>
    </source>
</evidence>
<comment type="catalytic activity">
    <reaction evidence="10">
        <text>di-trans,octa-cis-undecaprenyl diphospho-N-acetyl-alpha-D-muramoyl-L-alanyl-D-glutamyl-meso-2,6-diaminopimeloyl-D-alanyl-D-alanine + UDP-N-acetyl-alpha-D-glucosamine = di-trans,octa-cis-undecaprenyl diphospho-[N-acetyl-alpha-D-glucosaminyl-(1-&gt;4)]-N-acetyl-alpha-D-muramoyl-L-alanyl-D-glutamyl-meso-2,6-diaminopimeloyl-D-alanyl-D-alanine + UDP + H(+)</text>
        <dbReference type="Rhea" id="RHEA:31227"/>
        <dbReference type="ChEBI" id="CHEBI:15378"/>
        <dbReference type="ChEBI" id="CHEBI:57705"/>
        <dbReference type="ChEBI" id="CHEBI:58223"/>
        <dbReference type="ChEBI" id="CHEBI:61387"/>
        <dbReference type="ChEBI" id="CHEBI:61388"/>
        <dbReference type="EC" id="2.4.1.227"/>
    </reaction>
</comment>
<evidence type="ECO:0000259" key="12">
    <source>
        <dbReference type="Pfam" id="PF04101"/>
    </source>
</evidence>
<feature type="binding site" evidence="10">
    <location>
        <position position="288"/>
    </location>
    <ligand>
        <name>UDP-N-acetyl-alpha-D-glucosamine</name>
        <dbReference type="ChEBI" id="CHEBI:57705"/>
    </ligand>
</feature>
<dbReference type="NCBIfam" id="TIGR01133">
    <property type="entry name" value="murG"/>
    <property type="match status" value="1"/>
</dbReference>
<evidence type="ECO:0000259" key="11">
    <source>
        <dbReference type="Pfam" id="PF03033"/>
    </source>
</evidence>
<sequence>MTGQLALIVAGGTGGHIFPGLSVAQVLLENGWRVCWAGNPDAMEGKLVPKHHIEMYPLVFAGFRGKGLLSQMAMPFRLVRALWQARQILLRNKPTVVLGMGGYVAFPMGLAARFAHIPVVVHEQNSVAGLTNKLLAKVAAQTLVAFPNALPKAQWVGNPVRSDISSQAAPVARFEGRTGPLKLLVVGGSLGAQALNETVPKALALMAGDKRPEVTHQAGAKHIDALNAHYKTAGVNARVVDFIEDMALEFAKADVVICRAGAMTVSEVAVIGVAALFVPFPHAVDDHQTTNAAFLVREGGGWMRQQKELDADWLSAWLGKLDRTECLRVASRARELAKPEAAQAVVKVIEQVSLK</sequence>
<dbReference type="GO" id="GO:0016740">
    <property type="term" value="F:transferase activity"/>
    <property type="evidence" value="ECO:0007669"/>
    <property type="project" value="UniProtKB-KW"/>
</dbReference>
<keyword evidence="9 10" id="KW-0961">Cell wall biogenesis/degradation</keyword>